<keyword evidence="1" id="KW-0812">Transmembrane</keyword>
<dbReference type="EMBL" id="AAFI02000014">
    <property type="protein sequence ID" value="EAL69387.1"/>
    <property type="molecule type" value="Genomic_DNA"/>
</dbReference>
<dbReference type="KEGG" id="ddi:DDB_G0276175"/>
<name>Q552B0_DICDI</name>
<dbReference type="GeneID" id="8620364"/>
<organism evidence="2 3">
    <name type="scientific">Dictyostelium discoideum</name>
    <name type="common">Social amoeba</name>
    <dbReference type="NCBI Taxonomy" id="44689"/>
    <lineage>
        <taxon>Eukaryota</taxon>
        <taxon>Amoebozoa</taxon>
        <taxon>Evosea</taxon>
        <taxon>Eumycetozoa</taxon>
        <taxon>Dictyostelia</taxon>
        <taxon>Dictyosteliales</taxon>
        <taxon>Dictyosteliaceae</taxon>
        <taxon>Dictyostelium</taxon>
    </lineage>
</organism>
<evidence type="ECO:0000256" key="1">
    <source>
        <dbReference type="SAM" id="Phobius"/>
    </source>
</evidence>
<accession>Q552B0</accession>
<dbReference type="Proteomes" id="UP000002195">
    <property type="component" value="Unassembled WGS sequence"/>
</dbReference>
<reference evidence="2 3" key="1">
    <citation type="journal article" date="2005" name="Nature">
        <title>The genome of the social amoeba Dictyostelium discoideum.</title>
        <authorList>
            <consortium name="The Dictyostelium discoideum Sequencing Consortium"/>
            <person name="Eichinger L."/>
            <person name="Pachebat J.A."/>
            <person name="Glockner G."/>
            <person name="Rajandream M.A."/>
            <person name="Sucgang R."/>
            <person name="Berriman M."/>
            <person name="Song J."/>
            <person name="Olsen R."/>
            <person name="Szafranski K."/>
            <person name="Xu Q."/>
            <person name="Tunggal B."/>
            <person name="Kummerfeld S."/>
            <person name="Madera M."/>
            <person name="Konfortov B.A."/>
            <person name="Rivero F."/>
            <person name="Bankier A.T."/>
            <person name="Lehmann R."/>
            <person name="Hamlin N."/>
            <person name="Davies R."/>
            <person name="Gaudet P."/>
            <person name="Fey P."/>
            <person name="Pilcher K."/>
            <person name="Chen G."/>
            <person name="Saunders D."/>
            <person name="Sodergren E."/>
            <person name="Davis P."/>
            <person name="Kerhornou A."/>
            <person name="Nie X."/>
            <person name="Hall N."/>
            <person name="Anjard C."/>
            <person name="Hemphill L."/>
            <person name="Bason N."/>
            <person name="Farbrother P."/>
            <person name="Desany B."/>
            <person name="Just E."/>
            <person name="Morio T."/>
            <person name="Rost R."/>
            <person name="Churcher C."/>
            <person name="Cooper J."/>
            <person name="Haydock S."/>
            <person name="van Driessche N."/>
            <person name="Cronin A."/>
            <person name="Goodhead I."/>
            <person name="Muzny D."/>
            <person name="Mourier T."/>
            <person name="Pain A."/>
            <person name="Lu M."/>
            <person name="Harper D."/>
            <person name="Lindsay R."/>
            <person name="Hauser H."/>
            <person name="James K."/>
            <person name="Quiles M."/>
            <person name="Madan Babu M."/>
            <person name="Saito T."/>
            <person name="Buchrieser C."/>
            <person name="Wardroper A."/>
            <person name="Felder M."/>
            <person name="Thangavelu M."/>
            <person name="Johnson D."/>
            <person name="Knights A."/>
            <person name="Loulseged H."/>
            <person name="Mungall K."/>
            <person name="Oliver K."/>
            <person name="Price C."/>
            <person name="Quail M.A."/>
            <person name="Urushihara H."/>
            <person name="Hernandez J."/>
            <person name="Rabbinowitsch E."/>
            <person name="Steffen D."/>
            <person name="Sanders M."/>
            <person name="Ma J."/>
            <person name="Kohara Y."/>
            <person name="Sharp S."/>
            <person name="Simmonds M."/>
            <person name="Spiegler S."/>
            <person name="Tivey A."/>
            <person name="Sugano S."/>
            <person name="White B."/>
            <person name="Walker D."/>
            <person name="Woodward J."/>
            <person name="Winckler T."/>
            <person name="Tanaka Y."/>
            <person name="Shaulsky G."/>
            <person name="Schleicher M."/>
            <person name="Weinstock G."/>
            <person name="Rosenthal A."/>
            <person name="Cox E.C."/>
            <person name="Chisholm R.L."/>
            <person name="Gibbs R."/>
            <person name="Loomis W.F."/>
            <person name="Platzer M."/>
            <person name="Kay R.R."/>
            <person name="Williams J."/>
            <person name="Dear P.H."/>
            <person name="Noegel A.A."/>
            <person name="Barrell B."/>
            <person name="Kuspa A."/>
        </authorList>
    </citation>
    <scope>NUCLEOTIDE SEQUENCE [LARGE SCALE GENOMIC DNA]</scope>
    <source>
        <strain evidence="2 3">AX4</strain>
    </source>
</reference>
<dbReference type="InParanoid" id="Q552B0"/>
<evidence type="ECO:0000313" key="2">
    <source>
        <dbReference type="EMBL" id="EAL69387.1"/>
    </source>
</evidence>
<evidence type="ECO:0000313" key="3">
    <source>
        <dbReference type="Proteomes" id="UP000002195"/>
    </source>
</evidence>
<protein>
    <submittedName>
        <fullName evidence="2">Uncharacterized protein</fullName>
    </submittedName>
</protein>
<dbReference type="AlphaFoldDB" id="Q552B0"/>
<feature type="transmembrane region" description="Helical" evidence="1">
    <location>
        <begin position="6"/>
        <end position="24"/>
    </location>
</feature>
<gene>
    <name evidence="2" type="ORF">DDB_G0276175</name>
</gene>
<keyword evidence="1" id="KW-1133">Transmembrane helix</keyword>
<keyword evidence="3" id="KW-1185">Reference proteome</keyword>
<keyword evidence="1" id="KW-0472">Membrane</keyword>
<dbReference type="HOGENOM" id="CLU_3145611_0_0_1"/>
<proteinExistence type="predicted"/>
<dbReference type="PaxDb" id="44689-DDB0203490"/>
<sequence>MLFKIMFINLITSDFFFFLFFFKISKKKKIIFIIIKNGLTITIKSFPTF</sequence>
<dbReference type="RefSeq" id="XP_643318.1">
    <property type="nucleotide sequence ID" value="XM_638226.1"/>
</dbReference>
<comment type="caution">
    <text evidence="2">The sequence shown here is derived from an EMBL/GenBank/DDBJ whole genome shotgun (WGS) entry which is preliminary data.</text>
</comment>